<evidence type="ECO:0000313" key="1">
    <source>
        <dbReference type="EMBL" id="MBA9002851.1"/>
    </source>
</evidence>
<organism evidence="1 2">
    <name type="scientific">Thermomonospora cellulosilytica</name>
    <dbReference type="NCBI Taxonomy" id="1411118"/>
    <lineage>
        <taxon>Bacteria</taxon>
        <taxon>Bacillati</taxon>
        <taxon>Actinomycetota</taxon>
        <taxon>Actinomycetes</taxon>
        <taxon>Streptosporangiales</taxon>
        <taxon>Thermomonosporaceae</taxon>
        <taxon>Thermomonospora</taxon>
    </lineage>
</organism>
<dbReference type="AlphaFoldDB" id="A0A7W3R7P7"/>
<name>A0A7W3R7P7_9ACTN</name>
<sequence>MGWLLGNSLRDTMASAMRSAVLESARPVLESALFAAGAAGIHRSWVKSLAPSVNSIAAQAVGLSSAQRIAAQATRTMGLASWQFGPSTWSAALIGTRGPSVTRLAEMYPALNSSILNLGDSIMKAAGGSINQMLRDLFSRWRHEVLHGVGLVRDVSRWAYQKALATRRAILQSLDEEPVADFIREVLDRRPNPELMEAVRSVLLEDDWIALGAQEPHLLVDDLKARLRVEYPRWKPESERQLNHMRVALLGEQVTVSGSELGTTADLLSCPRTPEDIVLDGQLTEQRLLFVLNSLTLQQRRIVNCYSEAGGQLTWAQAAVLQGLPESEGERTRRRVATLRMEWRRRQGLTRPSALATR</sequence>
<proteinExistence type="predicted"/>
<comment type="caution">
    <text evidence="1">The sequence shown here is derived from an EMBL/GenBank/DDBJ whole genome shotgun (WGS) entry which is preliminary data.</text>
</comment>
<keyword evidence="2" id="KW-1185">Reference proteome</keyword>
<dbReference type="EMBL" id="JACJII010000001">
    <property type="protein sequence ID" value="MBA9002851.1"/>
    <property type="molecule type" value="Genomic_DNA"/>
</dbReference>
<protein>
    <submittedName>
        <fullName evidence="1">Uncharacterized protein</fullName>
    </submittedName>
</protein>
<accession>A0A7W3R7P7</accession>
<reference evidence="1 2" key="1">
    <citation type="submission" date="2020-08" db="EMBL/GenBank/DDBJ databases">
        <title>Sequencing the genomes of 1000 actinobacteria strains.</title>
        <authorList>
            <person name="Klenk H.-P."/>
        </authorList>
    </citation>
    <scope>NUCLEOTIDE SEQUENCE [LARGE SCALE GENOMIC DNA]</scope>
    <source>
        <strain evidence="1 2">DSM 45823</strain>
    </source>
</reference>
<dbReference type="Proteomes" id="UP000539313">
    <property type="component" value="Unassembled WGS sequence"/>
</dbReference>
<evidence type="ECO:0000313" key="2">
    <source>
        <dbReference type="Proteomes" id="UP000539313"/>
    </source>
</evidence>
<gene>
    <name evidence="1" type="ORF">HNR21_001733</name>
</gene>